<comment type="caution">
    <text evidence="2">The sequence shown here is derived from an EMBL/GenBank/DDBJ whole genome shotgun (WGS) entry which is preliminary data.</text>
</comment>
<evidence type="ECO:0000313" key="2">
    <source>
        <dbReference type="EMBL" id="CAF4405254.1"/>
    </source>
</evidence>
<proteinExistence type="predicted"/>
<dbReference type="EMBL" id="CAJNOK010049878">
    <property type="protein sequence ID" value="CAF1597965.1"/>
    <property type="molecule type" value="Genomic_DNA"/>
</dbReference>
<dbReference type="Proteomes" id="UP000682733">
    <property type="component" value="Unassembled WGS sequence"/>
</dbReference>
<feature type="non-terminal residue" evidence="2">
    <location>
        <position position="1"/>
    </location>
</feature>
<name>A0A8S2VKM4_9BILA</name>
<protein>
    <submittedName>
        <fullName evidence="2">Uncharacterized protein</fullName>
    </submittedName>
</protein>
<dbReference type="EMBL" id="CAJOBA010073589">
    <property type="protein sequence ID" value="CAF4405254.1"/>
    <property type="molecule type" value="Genomic_DNA"/>
</dbReference>
<evidence type="ECO:0000313" key="1">
    <source>
        <dbReference type="EMBL" id="CAF1597965.1"/>
    </source>
</evidence>
<dbReference type="Proteomes" id="UP000677228">
    <property type="component" value="Unassembled WGS sequence"/>
</dbReference>
<accession>A0A8S2VKM4</accession>
<reference evidence="2" key="1">
    <citation type="submission" date="2021-02" db="EMBL/GenBank/DDBJ databases">
        <authorList>
            <person name="Nowell W R."/>
        </authorList>
    </citation>
    <scope>NUCLEOTIDE SEQUENCE</scope>
</reference>
<gene>
    <name evidence="1" type="ORF">OVA965_LOCUS41923</name>
    <name evidence="2" type="ORF">TMI583_LOCUS43701</name>
</gene>
<evidence type="ECO:0000313" key="3">
    <source>
        <dbReference type="Proteomes" id="UP000682733"/>
    </source>
</evidence>
<dbReference type="AlphaFoldDB" id="A0A8S2VKM4"/>
<organism evidence="2 3">
    <name type="scientific">Didymodactylos carnosus</name>
    <dbReference type="NCBI Taxonomy" id="1234261"/>
    <lineage>
        <taxon>Eukaryota</taxon>
        <taxon>Metazoa</taxon>
        <taxon>Spiralia</taxon>
        <taxon>Gnathifera</taxon>
        <taxon>Rotifera</taxon>
        <taxon>Eurotatoria</taxon>
        <taxon>Bdelloidea</taxon>
        <taxon>Philodinida</taxon>
        <taxon>Philodinidae</taxon>
        <taxon>Didymodactylos</taxon>
    </lineage>
</organism>
<sequence length="197" mass="21817">MANVNDEVDIYLADLFASERGKVGLEVGVDPGLSKSEYIHIPKLTSKSKEYIIVDDPIAFHPSSDAFFEFAKRYHSNAWTAAAAKTTSWRRSNHATGAEIATEFPKRWLMKEGYWDSDQGKATRIQKQKNATSAFYIATHAVSVHSVLALMVPATKVHWAYIDPSFGCITSWDVRASTTVRMVPNSQVAGTAIVMDS</sequence>